<feature type="chain" id="PRO_5035802220" evidence="2">
    <location>
        <begin position="25"/>
        <end position="97"/>
    </location>
</feature>
<organism evidence="3 4">
    <name type="scientific">Brassica cretica</name>
    <name type="common">Mustard</name>
    <dbReference type="NCBI Taxonomy" id="69181"/>
    <lineage>
        <taxon>Eukaryota</taxon>
        <taxon>Viridiplantae</taxon>
        <taxon>Streptophyta</taxon>
        <taxon>Embryophyta</taxon>
        <taxon>Tracheophyta</taxon>
        <taxon>Spermatophyta</taxon>
        <taxon>Magnoliopsida</taxon>
        <taxon>eudicotyledons</taxon>
        <taxon>Gunneridae</taxon>
        <taxon>Pentapetalae</taxon>
        <taxon>rosids</taxon>
        <taxon>malvids</taxon>
        <taxon>Brassicales</taxon>
        <taxon>Brassicaceae</taxon>
        <taxon>Brassiceae</taxon>
        <taxon>Brassica</taxon>
    </lineage>
</organism>
<sequence>MASRTKSFLAIFLILNILFCTTISAYGNCGCPSPKPKPHPSHKPKPNPKPKPTPTPTPSPVTKKYVGEDKGVPPVGEETGVPPVITLDVDFTGEKTT</sequence>
<accession>A0A8S9N862</accession>
<name>A0A8S9N862_BRACR</name>
<gene>
    <name evidence="3" type="ORF">F2Q69_00053618</name>
</gene>
<proteinExistence type="predicted"/>
<feature type="compositionally biased region" description="Basic residues" evidence="1">
    <location>
        <begin position="36"/>
        <end position="48"/>
    </location>
</feature>
<evidence type="ECO:0000313" key="4">
    <source>
        <dbReference type="Proteomes" id="UP000712600"/>
    </source>
</evidence>
<feature type="region of interest" description="Disordered" evidence="1">
    <location>
        <begin position="31"/>
        <end position="83"/>
    </location>
</feature>
<evidence type="ECO:0000313" key="3">
    <source>
        <dbReference type="EMBL" id="KAF3488890.1"/>
    </source>
</evidence>
<evidence type="ECO:0000256" key="1">
    <source>
        <dbReference type="SAM" id="MobiDB-lite"/>
    </source>
</evidence>
<comment type="caution">
    <text evidence="3">The sequence shown here is derived from an EMBL/GenBank/DDBJ whole genome shotgun (WGS) entry which is preliminary data.</text>
</comment>
<dbReference type="AlphaFoldDB" id="A0A8S9N862"/>
<keyword evidence="2" id="KW-0732">Signal</keyword>
<feature type="compositionally biased region" description="Low complexity" evidence="1">
    <location>
        <begin position="72"/>
        <end position="83"/>
    </location>
</feature>
<evidence type="ECO:0000256" key="2">
    <source>
        <dbReference type="SAM" id="SignalP"/>
    </source>
</evidence>
<dbReference type="Proteomes" id="UP000712600">
    <property type="component" value="Unassembled WGS sequence"/>
</dbReference>
<dbReference type="EMBL" id="QGKX02002183">
    <property type="protein sequence ID" value="KAF3488890.1"/>
    <property type="molecule type" value="Genomic_DNA"/>
</dbReference>
<reference evidence="3" key="1">
    <citation type="submission" date="2019-12" db="EMBL/GenBank/DDBJ databases">
        <title>Genome sequencing and annotation of Brassica cretica.</title>
        <authorList>
            <person name="Studholme D.J."/>
            <person name="Sarris P."/>
        </authorList>
    </citation>
    <scope>NUCLEOTIDE SEQUENCE</scope>
    <source>
        <strain evidence="3">PFS-109/04</strain>
        <tissue evidence="3">Leaf</tissue>
    </source>
</reference>
<protein>
    <submittedName>
        <fullName evidence="3">Uncharacterized protein</fullName>
    </submittedName>
</protein>
<feature type="signal peptide" evidence="2">
    <location>
        <begin position="1"/>
        <end position="24"/>
    </location>
</feature>
<feature type="compositionally biased region" description="Pro residues" evidence="1">
    <location>
        <begin position="49"/>
        <end position="59"/>
    </location>
</feature>